<name>A0A7W6RXU9_9PROT</name>
<evidence type="ECO:0000313" key="2">
    <source>
        <dbReference type="EMBL" id="MBB4284725.1"/>
    </source>
</evidence>
<proteinExistence type="predicted"/>
<keyword evidence="1" id="KW-0732">Signal</keyword>
<dbReference type="AlphaFoldDB" id="A0A7W6RXU9"/>
<comment type="caution">
    <text evidence="2">The sequence shown here is derived from an EMBL/GenBank/DDBJ whole genome shotgun (WGS) entry which is preliminary data.</text>
</comment>
<organism evidence="2 3">
    <name type="scientific">Roseospira goensis</name>
    <dbReference type="NCBI Taxonomy" id="391922"/>
    <lineage>
        <taxon>Bacteria</taxon>
        <taxon>Pseudomonadati</taxon>
        <taxon>Pseudomonadota</taxon>
        <taxon>Alphaproteobacteria</taxon>
        <taxon>Rhodospirillales</taxon>
        <taxon>Rhodospirillaceae</taxon>
        <taxon>Roseospira</taxon>
    </lineage>
</organism>
<accession>A0A7W6RXU9</accession>
<evidence type="ECO:0008006" key="4">
    <source>
        <dbReference type="Google" id="ProtNLM"/>
    </source>
</evidence>
<feature type="signal peptide" evidence="1">
    <location>
        <begin position="1"/>
        <end position="21"/>
    </location>
</feature>
<dbReference type="EMBL" id="JACIGI010000003">
    <property type="protein sequence ID" value="MBB4284725.1"/>
    <property type="molecule type" value="Genomic_DNA"/>
</dbReference>
<keyword evidence="3" id="KW-1185">Reference proteome</keyword>
<gene>
    <name evidence="2" type="ORF">GGD88_000436</name>
</gene>
<sequence>MAGRAALGGAMLVAVAGGAPATAAADANAEARAAVARAADSVTAGRPAAAVEALREAMLTVWSAAPFDLVRVEATTATAEGFRAYAPRPDGPYTAGEPLHLYVEPIGLEYEFADGLYTMGLKADFLVLDTDGTILGGQRDFAHVPFTFHVPSTAVFMTMSLGTERLPAGDYVIQLTVRDALGGGAATREVPFSVAAP</sequence>
<evidence type="ECO:0000313" key="3">
    <source>
        <dbReference type="Proteomes" id="UP000555728"/>
    </source>
</evidence>
<dbReference type="RefSeq" id="WP_184431265.1">
    <property type="nucleotide sequence ID" value="NZ_JACIGI010000003.1"/>
</dbReference>
<evidence type="ECO:0000256" key="1">
    <source>
        <dbReference type="SAM" id="SignalP"/>
    </source>
</evidence>
<feature type="chain" id="PRO_5030596124" description="Copper chaperone PCu(A)C" evidence="1">
    <location>
        <begin position="22"/>
        <end position="197"/>
    </location>
</feature>
<dbReference type="Proteomes" id="UP000555728">
    <property type="component" value="Unassembled WGS sequence"/>
</dbReference>
<protein>
    <recommendedName>
        <fullName evidence="4">Copper chaperone PCu(A)C</fullName>
    </recommendedName>
</protein>
<reference evidence="2 3" key="1">
    <citation type="submission" date="2020-08" db="EMBL/GenBank/DDBJ databases">
        <title>Genome sequencing of Purple Non-Sulfur Bacteria from various extreme environments.</title>
        <authorList>
            <person name="Mayer M."/>
        </authorList>
    </citation>
    <scope>NUCLEOTIDE SEQUENCE [LARGE SCALE GENOMIC DNA]</scope>
    <source>
        <strain evidence="2 3">JA135</strain>
    </source>
</reference>